<dbReference type="GO" id="GO:0015807">
    <property type="term" value="P:L-amino acid transport"/>
    <property type="evidence" value="ECO:0007669"/>
    <property type="project" value="TreeGrafter"/>
</dbReference>
<keyword evidence="2" id="KW-0813">Transport</keyword>
<keyword evidence="3" id="KW-0029">Amino-acid transport</keyword>
<organism evidence="5">
    <name type="scientific">marine sediment metagenome</name>
    <dbReference type="NCBI Taxonomy" id="412755"/>
    <lineage>
        <taxon>unclassified sequences</taxon>
        <taxon>metagenomes</taxon>
        <taxon>ecological metagenomes</taxon>
    </lineage>
</organism>
<dbReference type="EMBL" id="BARS01021321">
    <property type="protein sequence ID" value="GAG02243.1"/>
    <property type="molecule type" value="Genomic_DNA"/>
</dbReference>
<evidence type="ECO:0000256" key="3">
    <source>
        <dbReference type="ARBA" id="ARBA00022970"/>
    </source>
</evidence>
<dbReference type="InterPro" id="IPR027417">
    <property type="entry name" value="P-loop_NTPase"/>
</dbReference>
<evidence type="ECO:0000313" key="5">
    <source>
        <dbReference type="EMBL" id="GAG02243.1"/>
    </source>
</evidence>
<sequence>FPVLEERTRQYAGTLSGGEQQMLVIGRALMSRPRLLLLDCPTLGLAPKLAKKVVKVLAELRDQGITILLIDQKLQQVIDIADRGYVVEGGGIIRQDSPQALLSIEENNRFVSPKT</sequence>
<dbReference type="InterPro" id="IPR052156">
    <property type="entry name" value="BCAA_Transport_ATP-bd_LivF"/>
</dbReference>
<name>X0UPM0_9ZZZZ</name>
<proteinExistence type="inferred from homology"/>
<evidence type="ECO:0000256" key="1">
    <source>
        <dbReference type="ARBA" id="ARBA00005417"/>
    </source>
</evidence>
<feature type="non-terminal residue" evidence="5">
    <location>
        <position position="1"/>
    </location>
</feature>
<dbReference type="SUPFAM" id="SSF52540">
    <property type="entry name" value="P-loop containing nucleoside triphosphate hydrolases"/>
    <property type="match status" value="1"/>
</dbReference>
<comment type="caution">
    <text evidence="5">The sequence shown here is derived from an EMBL/GenBank/DDBJ whole genome shotgun (WGS) entry which is preliminary data.</text>
</comment>
<dbReference type="Pfam" id="PF00005">
    <property type="entry name" value="ABC_tran"/>
    <property type="match status" value="1"/>
</dbReference>
<dbReference type="PANTHER" id="PTHR43820:SF4">
    <property type="entry name" value="HIGH-AFFINITY BRANCHED-CHAIN AMINO ACID TRANSPORT ATP-BINDING PROTEIN LIVF"/>
    <property type="match status" value="1"/>
</dbReference>
<feature type="domain" description="ABC transporter" evidence="4">
    <location>
        <begin position="5"/>
        <end position="42"/>
    </location>
</feature>
<dbReference type="InterPro" id="IPR003439">
    <property type="entry name" value="ABC_transporter-like_ATP-bd"/>
</dbReference>
<dbReference type="GO" id="GO:0005524">
    <property type="term" value="F:ATP binding"/>
    <property type="evidence" value="ECO:0007669"/>
    <property type="project" value="InterPro"/>
</dbReference>
<evidence type="ECO:0000256" key="2">
    <source>
        <dbReference type="ARBA" id="ARBA00022448"/>
    </source>
</evidence>
<dbReference type="AlphaFoldDB" id="X0UPM0"/>
<protein>
    <recommendedName>
        <fullName evidence="4">ABC transporter domain-containing protein</fullName>
    </recommendedName>
</protein>
<accession>X0UPM0</accession>
<dbReference type="Gene3D" id="3.40.50.300">
    <property type="entry name" value="P-loop containing nucleotide triphosphate hydrolases"/>
    <property type="match status" value="1"/>
</dbReference>
<dbReference type="GO" id="GO:0016887">
    <property type="term" value="F:ATP hydrolysis activity"/>
    <property type="evidence" value="ECO:0007669"/>
    <property type="project" value="InterPro"/>
</dbReference>
<gene>
    <name evidence="5" type="ORF">S01H1_34258</name>
</gene>
<reference evidence="5" key="1">
    <citation type="journal article" date="2014" name="Front. Microbiol.">
        <title>High frequency of phylogenetically diverse reductive dehalogenase-homologous genes in deep subseafloor sedimentary metagenomes.</title>
        <authorList>
            <person name="Kawai M."/>
            <person name="Futagami T."/>
            <person name="Toyoda A."/>
            <person name="Takaki Y."/>
            <person name="Nishi S."/>
            <person name="Hori S."/>
            <person name="Arai W."/>
            <person name="Tsubouchi T."/>
            <person name="Morono Y."/>
            <person name="Uchiyama I."/>
            <person name="Ito T."/>
            <person name="Fujiyama A."/>
            <person name="Inagaki F."/>
            <person name="Takami H."/>
        </authorList>
    </citation>
    <scope>NUCLEOTIDE SEQUENCE</scope>
    <source>
        <strain evidence="5">Expedition CK06-06</strain>
    </source>
</reference>
<evidence type="ECO:0000259" key="4">
    <source>
        <dbReference type="Pfam" id="PF00005"/>
    </source>
</evidence>
<comment type="similarity">
    <text evidence="1">Belongs to the ABC transporter superfamily.</text>
</comment>
<dbReference type="PANTHER" id="PTHR43820">
    <property type="entry name" value="HIGH-AFFINITY BRANCHED-CHAIN AMINO ACID TRANSPORT ATP-BINDING PROTEIN LIVF"/>
    <property type="match status" value="1"/>
</dbReference>
<dbReference type="GO" id="GO:0015658">
    <property type="term" value="F:branched-chain amino acid transmembrane transporter activity"/>
    <property type="evidence" value="ECO:0007669"/>
    <property type="project" value="TreeGrafter"/>
</dbReference>